<gene>
    <name evidence="9" type="ORF">ACFPOG_06385</name>
</gene>
<evidence type="ECO:0000313" key="10">
    <source>
        <dbReference type="Proteomes" id="UP001596044"/>
    </source>
</evidence>
<evidence type="ECO:0000256" key="4">
    <source>
        <dbReference type="ARBA" id="ARBA00022840"/>
    </source>
</evidence>
<sequence length="345" mass="37484">MIHISNLEKVYDNVPGRIPAIQQINLDIERGEIFGIIGHSGAGKSTLLRCVNMLERPTSGTITIDGEDMIALDSRQLQVKRRKIGMIFQHFNLLSSATVADNIAFPLKLAGMSKAAIRSRIEELLELVGLTDHARKYPNQLSGGQKQRVGIARALANHPDILLCDEATSALDPQTTSSILSLLLDINKKLGITILLITHEMQVIRAICDRVAVMEGGHVVETGKVLDVFLKPQHAVTKDFVGQVSDLNTDAKAGEQSAAPEASVSPRGTRVRITYIGSKTYEPILFQTVKTTNVSFAILQGTISSMKDVPYGQLVVELTGGDAQEIQTVITKLKQEGIDVEVLSS</sequence>
<dbReference type="Gene3D" id="3.40.50.300">
    <property type="entry name" value="P-loop containing nucleotide triphosphate hydrolases"/>
    <property type="match status" value="1"/>
</dbReference>
<dbReference type="InterPro" id="IPR050086">
    <property type="entry name" value="MetN_ABC_transporter-like"/>
</dbReference>
<evidence type="ECO:0000313" key="9">
    <source>
        <dbReference type="EMBL" id="MFC5447878.1"/>
    </source>
</evidence>
<dbReference type="InterPro" id="IPR003593">
    <property type="entry name" value="AAA+_ATPase"/>
</dbReference>
<dbReference type="PROSITE" id="PS50893">
    <property type="entry name" value="ABC_TRANSPORTER_2"/>
    <property type="match status" value="1"/>
</dbReference>
<dbReference type="InterPro" id="IPR003439">
    <property type="entry name" value="ABC_transporter-like_ATP-bd"/>
</dbReference>
<dbReference type="RefSeq" id="WP_377524293.1">
    <property type="nucleotide sequence ID" value="NZ_JAQFVF010000092.1"/>
</dbReference>
<dbReference type="SUPFAM" id="SSF55021">
    <property type="entry name" value="ACT-like"/>
    <property type="match status" value="1"/>
</dbReference>
<evidence type="ECO:0000259" key="8">
    <source>
        <dbReference type="PROSITE" id="PS50893"/>
    </source>
</evidence>
<organism evidence="9 10">
    <name type="scientific">Paenibacillus aestuarii</name>
    <dbReference type="NCBI Taxonomy" id="516965"/>
    <lineage>
        <taxon>Bacteria</taxon>
        <taxon>Bacillati</taxon>
        <taxon>Bacillota</taxon>
        <taxon>Bacilli</taxon>
        <taxon>Bacillales</taxon>
        <taxon>Paenibacillaceae</taxon>
        <taxon>Paenibacillus</taxon>
    </lineage>
</organism>
<dbReference type="CDD" id="cd03258">
    <property type="entry name" value="ABC_MetN_methionine_transporter"/>
    <property type="match status" value="1"/>
</dbReference>
<keyword evidence="6" id="KW-0029">Amino-acid transport</keyword>
<feature type="domain" description="ABC transporter" evidence="8">
    <location>
        <begin position="2"/>
        <end position="241"/>
    </location>
</feature>
<keyword evidence="5" id="KW-1278">Translocase</keyword>
<dbReference type="InterPro" id="IPR027417">
    <property type="entry name" value="P-loop_NTPase"/>
</dbReference>
<proteinExistence type="predicted"/>
<dbReference type="PANTHER" id="PTHR43166">
    <property type="entry name" value="AMINO ACID IMPORT ATP-BINDING PROTEIN"/>
    <property type="match status" value="1"/>
</dbReference>
<dbReference type="PROSITE" id="PS00211">
    <property type="entry name" value="ABC_TRANSPORTER_1"/>
    <property type="match status" value="1"/>
</dbReference>
<keyword evidence="1" id="KW-0813">Transport</keyword>
<evidence type="ECO:0000256" key="6">
    <source>
        <dbReference type="ARBA" id="ARBA00022970"/>
    </source>
</evidence>
<dbReference type="Pfam" id="PF00005">
    <property type="entry name" value="ABC_tran"/>
    <property type="match status" value="1"/>
</dbReference>
<dbReference type="GO" id="GO:0005524">
    <property type="term" value="F:ATP binding"/>
    <property type="evidence" value="ECO:0007669"/>
    <property type="project" value="UniProtKB-KW"/>
</dbReference>
<dbReference type="PANTHER" id="PTHR43166:SF30">
    <property type="entry name" value="METHIONINE IMPORT ATP-BINDING PROTEIN METN"/>
    <property type="match status" value="1"/>
</dbReference>
<dbReference type="InterPro" id="IPR017871">
    <property type="entry name" value="ABC_transporter-like_CS"/>
</dbReference>
<evidence type="ECO:0000256" key="2">
    <source>
        <dbReference type="ARBA" id="ARBA00022475"/>
    </source>
</evidence>
<dbReference type="Gene3D" id="3.30.70.260">
    <property type="match status" value="1"/>
</dbReference>
<dbReference type="SMART" id="SM00382">
    <property type="entry name" value="AAA"/>
    <property type="match status" value="1"/>
</dbReference>
<evidence type="ECO:0000256" key="3">
    <source>
        <dbReference type="ARBA" id="ARBA00022741"/>
    </source>
</evidence>
<dbReference type="SUPFAM" id="SSF52540">
    <property type="entry name" value="P-loop containing nucleoside triphosphate hydrolases"/>
    <property type="match status" value="1"/>
</dbReference>
<name>A0ABW0K4V9_9BACL</name>
<protein>
    <submittedName>
        <fullName evidence="9">Methionine ABC transporter ATP-binding protein</fullName>
    </submittedName>
</protein>
<keyword evidence="2" id="KW-1003">Cell membrane</keyword>
<keyword evidence="4 9" id="KW-0067">ATP-binding</keyword>
<keyword evidence="10" id="KW-1185">Reference proteome</keyword>
<dbReference type="EMBL" id="JBHSMJ010000009">
    <property type="protein sequence ID" value="MFC5447878.1"/>
    <property type="molecule type" value="Genomic_DNA"/>
</dbReference>
<evidence type="ECO:0000256" key="1">
    <source>
        <dbReference type="ARBA" id="ARBA00022448"/>
    </source>
</evidence>
<keyword evidence="3" id="KW-0547">Nucleotide-binding</keyword>
<comment type="caution">
    <text evidence="9">The sequence shown here is derived from an EMBL/GenBank/DDBJ whole genome shotgun (WGS) entry which is preliminary data.</text>
</comment>
<reference evidence="10" key="1">
    <citation type="journal article" date="2019" name="Int. J. Syst. Evol. Microbiol.">
        <title>The Global Catalogue of Microorganisms (GCM) 10K type strain sequencing project: providing services to taxonomists for standard genome sequencing and annotation.</title>
        <authorList>
            <consortium name="The Broad Institute Genomics Platform"/>
            <consortium name="The Broad Institute Genome Sequencing Center for Infectious Disease"/>
            <person name="Wu L."/>
            <person name="Ma J."/>
        </authorList>
    </citation>
    <scope>NUCLEOTIDE SEQUENCE [LARGE SCALE GENOMIC DNA]</scope>
    <source>
        <strain evidence="10">KACC 11904</strain>
    </source>
</reference>
<evidence type="ECO:0000256" key="5">
    <source>
        <dbReference type="ARBA" id="ARBA00022967"/>
    </source>
</evidence>
<dbReference type="InterPro" id="IPR018449">
    <property type="entry name" value="NIL_domain"/>
</dbReference>
<evidence type="ECO:0000256" key="7">
    <source>
        <dbReference type="ARBA" id="ARBA00023136"/>
    </source>
</evidence>
<dbReference type="Pfam" id="PF09383">
    <property type="entry name" value="NIL"/>
    <property type="match status" value="1"/>
</dbReference>
<keyword evidence="7" id="KW-0472">Membrane</keyword>
<dbReference type="InterPro" id="IPR045865">
    <property type="entry name" value="ACT-like_dom_sf"/>
</dbReference>
<dbReference type="SMART" id="SM00930">
    <property type="entry name" value="NIL"/>
    <property type="match status" value="1"/>
</dbReference>
<dbReference type="Proteomes" id="UP001596044">
    <property type="component" value="Unassembled WGS sequence"/>
</dbReference>
<dbReference type="InterPro" id="IPR041701">
    <property type="entry name" value="MetN_ABC"/>
</dbReference>
<accession>A0ABW0K4V9</accession>